<dbReference type="CDD" id="cd19166">
    <property type="entry name" value="HemeO-bac"/>
    <property type="match status" value="1"/>
</dbReference>
<dbReference type="Gene3D" id="1.20.910.10">
    <property type="entry name" value="Heme oxygenase-like"/>
    <property type="match status" value="1"/>
</dbReference>
<evidence type="ECO:0000313" key="1">
    <source>
        <dbReference type="EMBL" id="AYJ87011.1"/>
    </source>
</evidence>
<dbReference type="SUPFAM" id="SSF48613">
    <property type="entry name" value="Heme oxygenase-like"/>
    <property type="match status" value="1"/>
</dbReference>
<proteinExistence type="predicted"/>
<accession>A0A494TMG6</accession>
<dbReference type="EMBL" id="CP032829">
    <property type="protein sequence ID" value="AYJ87011.1"/>
    <property type="molecule type" value="Genomic_DNA"/>
</dbReference>
<reference evidence="1 2" key="1">
    <citation type="submission" date="2018-09" db="EMBL/GenBank/DDBJ databases">
        <title>Sphingomonas peninsula sp. nov., isolated from fildes peninsula, Antarctic soil.</title>
        <authorList>
            <person name="Yingchao G."/>
        </authorList>
    </citation>
    <scope>NUCLEOTIDE SEQUENCE [LARGE SCALE GENOMIC DNA]</scope>
    <source>
        <strain evidence="1 2">YZ-8</strain>
    </source>
</reference>
<dbReference type="AlphaFoldDB" id="A0A494TMG6"/>
<dbReference type="Proteomes" id="UP000276254">
    <property type="component" value="Chromosome"/>
</dbReference>
<name>A0A494TMG6_SPHPE</name>
<evidence type="ECO:0000313" key="2">
    <source>
        <dbReference type="Proteomes" id="UP000276254"/>
    </source>
</evidence>
<evidence type="ECO:0008006" key="3">
    <source>
        <dbReference type="Google" id="ProtNLM"/>
    </source>
</evidence>
<keyword evidence="2" id="KW-1185">Reference proteome</keyword>
<sequence>MVTTESPLLPLAAGALRAFISRSFSQHAPMKMTTEGDLIAVAPLLPAKPSLRMVLRAATTADHEAVDSEFGRFDLTLRLSYTQFLMAHARVLGVLEGAVAGIWSPWRARFPLLKADLAELGVTVSEGKPLPTRSTAAQWGALYVLEGSRLGGGILAGRVGPELPKRYLSATHEAGSWRKFADALEQAGGSESDSWRADAIGGAKLAFARFTQSATETR</sequence>
<dbReference type="OrthoDB" id="9149607at2"/>
<dbReference type="InterPro" id="IPR016084">
    <property type="entry name" value="Haem_Oase-like_multi-hlx"/>
</dbReference>
<gene>
    <name evidence="1" type="ORF">D3Y57_15015</name>
</gene>
<protein>
    <recommendedName>
        <fullName evidence="3">Heme oxygenase</fullName>
    </recommendedName>
</protein>
<organism evidence="1 2">
    <name type="scientific">Sphingomonas paeninsulae</name>
    <dbReference type="NCBI Taxonomy" id="2319844"/>
    <lineage>
        <taxon>Bacteria</taxon>
        <taxon>Pseudomonadati</taxon>
        <taxon>Pseudomonadota</taxon>
        <taxon>Alphaproteobacteria</taxon>
        <taxon>Sphingomonadales</taxon>
        <taxon>Sphingomonadaceae</taxon>
        <taxon>Sphingomonas</taxon>
    </lineage>
</organism>
<dbReference type="KEGG" id="spha:D3Y57_15015"/>